<dbReference type="SUPFAM" id="SSF57889">
    <property type="entry name" value="Cysteine-rich domain"/>
    <property type="match status" value="1"/>
</dbReference>
<organism evidence="2 3">
    <name type="scientific">Knipowitschia caucasica</name>
    <name type="common">Caucasian dwarf goby</name>
    <name type="synonym">Pomatoschistus caucasicus</name>
    <dbReference type="NCBI Taxonomy" id="637954"/>
    <lineage>
        <taxon>Eukaryota</taxon>
        <taxon>Metazoa</taxon>
        <taxon>Chordata</taxon>
        <taxon>Craniata</taxon>
        <taxon>Vertebrata</taxon>
        <taxon>Euteleostomi</taxon>
        <taxon>Actinopterygii</taxon>
        <taxon>Neopterygii</taxon>
        <taxon>Teleostei</taxon>
        <taxon>Neoteleostei</taxon>
        <taxon>Acanthomorphata</taxon>
        <taxon>Gobiaria</taxon>
        <taxon>Gobiiformes</taxon>
        <taxon>Gobioidei</taxon>
        <taxon>Gobiidae</taxon>
        <taxon>Gobiinae</taxon>
        <taxon>Knipowitschia</taxon>
    </lineage>
</organism>
<feature type="compositionally biased region" description="Low complexity" evidence="1">
    <location>
        <begin position="238"/>
        <end position="247"/>
    </location>
</feature>
<dbReference type="Proteomes" id="UP001497482">
    <property type="component" value="Chromosome 9"/>
</dbReference>
<feature type="compositionally biased region" description="Low complexity" evidence="1">
    <location>
        <begin position="57"/>
        <end position="67"/>
    </location>
</feature>
<feature type="compositionally biased region" description="Polar residues" evidence="1">
    <location>
        <begin position="726"/>
        <end position="745"/>
    </location>
</feature>
<evidence type="ECO:0000313" key="2">
    <source>
        <dbReference type="EMBL" id="CAL1615367.1"/>
    </source>
</evidence>
<evidence type="ECO:0000256" key="1">
    <source>
        <dbReference type="SAM" id="MobiDB-lite"/>
    </source>
</evidence>
<dbReference type="InterPro" id="IPR046349">
    <property type="entry name" value="C1-like_sf"/>
</dbReference>
<evidence type="ECO:0000313" key="3">
    <source>
        <dbReference type="Proteomes" id="UP001497482"/>
    </source>
</evidence>
<sequence length="745" mass="83157">MKSPNDHRDYTPSTSKLATKECLSTAHVEVLTQKQPASEILPRDAGDTEQCLGRGHSSISVSQSEQSLEFEPQCSSVEQPASEILPKDAGDAEQCLERGHSSISVSQSEQSLEFEPQCSSVEQPASEILPRDAGDTEQCLERGHSSISVSQSEQSLEFEPQCSSVEQPASEILPKDAGDVEQCPKHRLVCGDMSAFDKCIHCLGPFASLRWMGFKCKDCPGLWHLTCYRRMMGQDSSDLIDSMSSGSEPDNKDSEERTGRTRVLALATAQEAVFSQHFSSGMWKILSSIKVDEIGLTLRNDLSIVHFAQSLYNRHGQDPTKHEYMRQKLREVGRLLVCLRHDFSIHSLEEAIKPCNFQNVVQAVQKVAGFDEEKLSYRTPSLALKLGHTLNKICNIIQCRALMAEDDRLVKSAETFSKLYTSKWCELVSHSALNTLSTLKYNKPSTLPFTEDVRTLHQYLQKSADAAVGSLTEEATSKTYAELSKVILAQIILFNRRRAGEVSKMLLKSFEERDRTRLHQDVAMALSKLEQQLCSYFTRVEIVGKRGRKVVVLLTPCMVDALSLLTSKRKECGVHVNNIFLFGRPQALSHYRGQDCLRVYASQCGAKHPELLRSTQLRKHVATLSQILNLKNNELDQVADFLGHDIRVHRDFYRLPVPTMQLAKISKLLLSMEKGNLSGLQGKSLDEIQIEDEISFSDTEAKDSGSDSEDSSTEAKEPQLEDMESLGQSSGCPIVELSQNSEDSK</sequence>
<keyword evidence="3" id="KW-1185">Reference proteome</keyword>
<dbReference type="EMBL" id="OZ035831">
    <property type="protein sequence ID" value="CAL1615367.1"/>
    <property type="molecule type" value="Genomic_DNA"/>
</dbReference>
<feature type="region of interest" description="Disordered" evidence="1">
    <location>
        <begin position="693"/>
        <end position="745"/>
    </location>
</feature>
<feature type="region of interest" description="Disordered" evidence="1">
    <location>
        <begin position="238"/>
        <end position="259"/>
    </location>
</feature>
<dbReference type="AlphaFoldDB" id="A0AAV2MQ84"/>
<name>A0AAV2MQ84_KNICA</name>
<feature type="compositionally biased region" description="Basic and acidic residues" evidence="1">
    <location>
        <begin position="249"/>
        <end position="259"/>
    </location>
</feature>
<protein>
    <submittedName>
        <fullName evidence="2">Uncharacterized protein</fullName>
    </submittedName>
</protein>
<reference evidence="2 3" key="1">
    <citation type="submission" date="2024-04" db="EMBL/GenBank/DDBJ databases">
        <authorList>
            <person name="Waldvogel A.-M."/>
            <person name="Schoenle A."/>
        </authorList>
    </citation>
    <scope>NUCLEOTIDE SEQUENCE [LARGE SCALE GENOMIC DNA]</scope>
</reference>
<gene>
    <name evidence="2" type="ORF">KC01_LOCUS41334</name>
</gene>
<dbReference type="PANTHER" id="PTHR33480:SF5">
    <property type="entry name" value="SI:DKEY-51D8.9"/>
    <property type="match status" value="1"/>
</dbReference>
<accession>A0AAV2MQ84</accession>
<feature type="region of interest" description="Disordered" evidence="1">
    <location>
        <begin position="34"/>
        <end position="85"/>
    </location>
</feature>
<proteinExistence type="predicted"/>
<dbReference type="PANTHER" id="PTHR33480">
    <property type="entry name" value="SET DOMAIN-CONTAINING PROTEIN-RELATED"/>
    <property type="match status" value="1"/>
</dbReference>